<reference evidence="6 7" key="1">
    <citation type="journal article" date="2015" name="Stand. Genomic Sci.">
        <title>Complete genome sequence of and proposal of Thermofilum uzonense sp. nov. a novel hyperthermophilic crenarchaeon and emended description of the genus Thermofilum.</title>
        <authorList>
            <person name="Toshchakov S.V."/>
            <person name="Korzhenkov A.A."/>
            <person name="Samarov N.I."/>
            <person name="Mazunin I.O."/>
            <person name="Mozhey O.I."/>
            <person name="Shmyr I.S."/>
            <person name="Derbikova K.S."/>
            <person name="Taranov E.A."/>
            <person name="Dominova I.N."/>
            <person name="Bonch-Osmolovskaya E.A."/>
            <person name="Patrushev M.V."/>
            <person name="Podosokorskaya O.A."/>
            <person name="Kublanov I.V."/>
        </authorList>
    </citation>
    <scope>NUCLEOTIDE SEQUENCE [LARGE SCALE GENOMIC DNA]</scope>
    <source>
        <strain evidence="6 7">1807-2</strain>
    </source>
</reference>
<dbReference type="KEGG" id="thf:MA03_06405"/>
<dbReference type="NCBIfam" id="TIGR00094">
    <property type="entry name" value="tRNA_TruD_broad"/>
    <property type="match status" value="1"/>
</dbReference>
<dbReference type="PATRIC" id="fig|1550241.5.peg.1329"/>
<dbReference type="GO" id="GO:0003723">
    <property type="term" value="F:RNA binding"/>
    <property type="evidence" value="ECO:0007669"/>
    <property type="project" value="InterPro"/>
</dbReference>
<dbReference type="GO" id="GO:0160150">
    <property type="term" value="F:tRNA pseudouridine(13) synthase activity"/>
    <property type="evidence" value="ECO:0007669"/>
    <property type="project" value="UniProtKB-EC"/>
</dbReference>
<keyword evidence="2 4" id="KW-0819">tRNA processing</keyword>
<dbReference type="Gene3D" id="3.30.70.3160">
    <property type="match status" value="1"/>
</dbReference>
<dbReference type="HOGENOM" id="CLU_005281_4_1_2"/>
<dbReference type="PANTHER" id="PTHR13326">
    <property type="entry name" value="TRNA PSEUDOURIDINE SYNTHASE D"/>
    <property type="match status" value="1"/>
</dbReference>
<feature type="active site" description="Nucleophile" evidence="4">
    <location>
        <position position="99"/>
    </location>
</feature>
<sequence>MVRPALAELDNLLEMRYYGLDSDGIGGRIRREIDDFIVQEISIDGIKATSLCTNLPKGSGEYTWVVVEKRGLDSVTAVQRIQRYLNVRKKDIGFAGLKDTSAVTFQFVSIKGVINEELIEEFNKSNTRIKIHCPFRRPFALRPGLLFGNEFTVRVREADGSNLKRLTEELKEVSYIPNYVGYQRFGSIRPITHIVGKNIVMGNFKEAVEELLLRIFPYESDIAKKAREYLASTGDYIGTLEIFPKSMKSERSVIAHLAKRPNDYVGALRSISSYIRKLYVGAYQAYLFNKVLSRRIEEDLSWMLPSPGDYVGIFPSTYHHEYTSVLVANEANIDKLRKLVLDGRALLLLPIFGYNTQLSQGKQGEIERIILKEEGIDVTRFYVKSIPEASSAGTYRPAGLKPLDLRIHEDGDDIIFSFALRKGMYATTLLREFIKPKDPVLQGF</sequence>
<dbReference type="PROSITE" id="PS50984">
    <property type="entry name" value="TRUD"/>
    <property type="match status" value="1"/>
</dbReference>
<dbReference type="HAMAP" id="MF_01082">
    <property type="entry name" value="TruD"/>
    <property type="match status" value="1"/>
</dbReference>
<dbReference type="InterPro" id="IPR011760">
    <property type="entry name" value="PsdUridine_synth_TruD_insert"/>
</dbReference>
<dbReference type="Proteomes" id="UP000067434">
    <property type="component" value="Chromosome"/>
</dbReference>
<dbReference type="OrthoDB" id="1798at2157"/>
<dbReference type="InterPro" id="IPR020103">
    <property type="entry name" value="PsdUridine_synth_cat_dom_sf"/>
</dbReference>
<evidence type="ECO:0000256" key="1">
    <source>
        <dbReference type="ARBA" id="ARBA00007953"/>
    </source>
</evidence>
<dbReference type="Gene3D" id="3.30.2350.20">
    <property type="entry name" value="TruD, catalytic domain"/>
    <property type="match status" value="1"/>
</dbReference>
<evidence type="ECO:0000256" key="2">
    <source>
        <dbReference type="ARBA" id="ARBA00022694"/>
    </source>
</evidence>
<evidence type="ECO:0000313" key="6">
    <source>
        <dbReference type="EMBL" id="AKG38955.1"/>
    </source>
</evidence>
<evidence type="ECO:0000259" key="5">
    <source>
        <dbReference type="PROSITE" id="PS50984"/>
    </source>
</evidence>
<comment type="catalytic activity">
    <reaction evidence="4">
        <text>uridine(13) in tRNA = pseudouridine(13) in tRNA</text>
        <dbReference type="Rhea" id="RHEA:42540"/>
        <dbReference type="Rhea" id="RHEA-COMP:10105"/>
        <dbReference type="Rhea" id="RHEA-COMP:10106"/>
        <dbReference type="ChEBI" id="CHEBI:65314"/>
        <dbReference type="ChEBI" id="CHEBI:65315"/>
        <dbReference type="EC" id="5.4.99.27"/>
    </reaction>
</comment>
<dbReference type="GO" id="GO:0031119">
    <property type="term" value="P:tRNA pseudouridine synthesis"/>
    <property type="evidence" value="ECO:0007669"/>
    <property type="project" value="UniProtKB-UniRule"/>
</dbReference>
<proteinExistence type="inferred from homology"/>
<dbReference type="Pfam" id="PF01142">
    <property type="entry name" value="TruD"/>
    <property type="match status" value="1"/>
</dbReference>
<comment type="function">
    <text evidence="4">Could be responsible for synthesis of pseudouridine from uracil-13 in transfer RNAs.</text>
</comment>
<evidence type="ECO:0000313" key="7">
    <source>
        <dbReference type="Proteomes" id="UP000067434"/>
    </source>
</evidence>
<dbReference type="PANTHER" id="PTHR13326:SF21">
    <property type="entry name" value="PSEUDOURIDYLATE SYNTHASE PUS7L"/>
    <property type="match status" value="1"/>
</dbReference>
<gene>
    <name evidence="4" type="primary">truD</name>
    <name evidence="6" type="ORF">MA03_06405</name>
</gene>
<dbReference type="PROSITE" id="PS01268">
    <property type="entry name" value="UPF0024"/>
    <property type="match status" value="1"/>
</dbReference>
<dbReference type="RefSeq" id="WP_052884468.1">
    <property type="nucleotide sequence ID" value="NZ_CP009961.1"/>
</dbReference>
<dbReference type="InterPro" id="IPR001656">
    <property type="entry name" value="PsdUridine_synth_TruD"/>
</dbReference>
<organism evidence="6 7">
    <name type="scientific">Infirmifilum uzonense</name>
    <dbReference type="NCBI Taxonomy" id="1550241"/>
    <lineage>
        <taxon>Archaea</taxon>
        <taxon>Thermoproteota</taxon>
        <taxon>Thermoprotei</taxon>
        <taxon>Thermofilales</taxon>
        <taxon>Thermofilaceae</taxon>
        <taxon>Infirmifilum</taxon>
    </lineage>
</organism>
<accession>A0A0F7FI14</accession>
<dbReference type="AlphaFoldDB" id="A0A0F7FI14"/>
<evidence type="ECO:0000256" key="3">
    <source>
        <dbReference type="ARBA" id="ARBA00023235"/>
    </source>
</evidence>
<dbReference type="STRING" id="1550241.MA03_06405"/>
<dbReference type="SUPFAM" id="SSF55120">
    <property type="entry name" value="Pseudouridine synthase"/>
    <property type="match status" value="1"/>
</dbReference>
<keyword evidence="7" id="KW-1185">Reference proteome</keyword>
<protein>
    <recommendedName>
        <fullName evidence="4">Probable tRNA pseudouridine synthase D</fullName>
        <ecNumber evidence="4">5.4.99.27</ecNumber>
    </recommendedName>
    <alternativeName>
        <fullName evidence="4">tRNA pseudouridine(13) synthase</fullName>
    </alternativeName>
    <alternativeName>
        <fullName evidence="4">tRNA pseudouridylate synthase D</fullName>
    </alternativeName>
    <alternativeName>
        <fullName evidence="4">tRNA-uridine isomerase D</fullName>
    </alternativeName>
</protein>
<comment type="similarity">
    <text evidence="1 4">Belongs to the pseudouridine synthase TruD family.</text>
</comment>
<dbReference type="GeneID" id="25401846"/>
<feature type="domain" description="TRUD" evidence="5">
    <location>
        <begin position="175"/>
        <end position="401"/>
    </location>
</feature>
<dbReference type="PIRSF" id="PIRSF037016">
    <property type="entry name" value="Pseudouridin_synth_euk_prd"/>
    <property type="match status" value="1"/>
</dbReference>
<dbReference type="Gene3D" id="1.10.1510.30">
    <property type="match status" value="1"/>
</dbReference>
<dbReference type="InterPro" id="IPR020119">
    <property type="entry name" value="PsdUridine_synth_TruD_CS"/>
</dbReference>
<name>A0A0F7FI14_9CREN</name>
<dbReference type="InterPro" id="IPR042214">
    <property type="entry name" value="TruD_catalytic"/>
</dbReference>
<dbReference type="EMBL" id="CP009961">
    <property type="protein sequence ID" value="AKG38955.1"/>
    <property type="molecule type" value="Genomic_DNA"/>
</dbReference>
<keyword evidence="3 4" id="KW-0413">Isomerase</keyword>
<dbReference type="EC" id="5.4.99.27" evidence="4"/>
<evidence type="ECO:0000256" key="4">
    <source>
        <dbReference type="HAMAP-Rule" id="MF_01082"/>
    </source>
</evidence>